<dbReference type="RefSeq" id="XP_028877820.1">
    <property type="nucleotide sequence ID" value="XM_029030886.1"/>
</dbReference>
<gene>
    <name evidence="3" type="ORF">TM35_000581170</name>
</gene>
<feature type="compositionally biased region" description="Basic and acidic residues" evidence="1">
    <location>
        <begin position="159"/>
        <end position="181"/>
    </location>
</feature>
<dbReference type="AlphaFoldDB" id="A0A1X0NG53"/>
<name>A0A1X0NG53_9TRYP</name>
<accession>A0A1X0NG53</accession>
<protein>
    <recommendedName>
        <fullName evidence="5">Mucin TcMUCII</fullName>
    </recommendedName>
</protein>
<feature type="region of interest" description="Disordered" evidence="1">
    <location>
        <begin position="30"/>
        <end position="267"/>
    </location>
</feature>
<proteinExistence type="predicted"/>
<feature type="compositionally biased region" description="Acidic residues" evidence="1">
    <location>
        <begin position="35"/>
        <end position="45"/>
    </location>
</feature>
<organism evidence="3 4">
    <name type="scientific">Trypanosoma theileri</name>
    <dbReference type="NCBI Taxonomy" id="67003"/>
    <lineage>
        <taxon>Eukaryota</taxon>
        <taxon>Discoba</taxon>
        <taxon>Euglenozoa</taxon>
        <taxon>Kinetoplastea</taxon>
        <taxon>Metakinetoplastina</taxon>
        <taxon>Trypanosomatida</taxon>
        <taxon>Trypanosomatidae</taxon>
        <taxon>Trypanosoma</taxon>
    </lineage>
</organism>
<comment type="caution">
    <text evidence="3">The sequence shown here is derived from an EMBL/GenBank/DDBJ whole genome shotgun (WGS) entry which is preliminary data.</text>
</comment>
<dbReference type="PROSITE" id="PS51257">
    <property type="entry name" value="PROKAR_LIPOPROTEIN"/>
    <property type="match status" value="1"/>
</dbReference>
<feature type="signal peptide" evidence="2">
    <location>
        <begin position="1"/>
        <end position="22"/>
    </location>
</feature>
<feature type="compositionally biased region" description="Low complexity" evidence="1">
    <location>
        <begin position="230"/>
        <end position="248"/>
    </location>
</feature>
<keyword evidence="2" id="KW-0732">Signal</keyword>
<feature type="compositionally biased region" description="Basic and acidic residues" evidence="1">
    <location>
        <begin position="102"/>
        <end position="138"/>
    </location>
</feature>
<reference evidence="3 4" key="1">
    <citation type="submission" date="2017-03" db="EMBL/GenBank/DDBJ databases">
        <title>An alternative strategy for trypanosome survival in the mammalian bloodstream revealed through genome and transcriptome analysis of the ubiquitous bovine parasite Trypanosoma (Megatrypanum) theileri.</title>
        <authorList>
            <person name="Kelly S."/>
            <person name="Ivens A."/>
            <person name="Mott A."/>
            <person name="O'Neill E."/>
            <person name="Emms D."/>
            <person name="Macleod O."/>
            <person name="Voorheis P."/>
            <person name="Matthews J."/>
            <person name="Matthews K."/>
            <person name="Carrington M."/>
        </authorList>
    </citation>
    <scope>NUCLEOTIDE SEQUENCE [LARGE SCALE GENOMIC DNA]</scope>
    <source>
        <strain evidence="3">Edinburgh</strain>
    </source>
</reference>
<dbReference type="VEuPathDB" id="TriTrypDB:TM35_000581170"/>
<dbReference type="Proteomes" id="UP000192257">
    <property type="component" value="Unassembled WGS sequence"/>
</dbReference>
<evidence type="ECO:0000313" key="4">
    <source>
        <dbReference type="Proteomes" id="UP000192257"/>
    </source>
</evidence>
<evidence type="ECO:0000256" key="1">
    <source>
        <dbReference type="SAM" id="MobiDB-lite"/>
    </source>
</evidence>
<feature type="compositionally biased region" description="Low complexity" evidence="1">
    <location>
        <begin position="186"/>
        <end position="205"/>
    </location>
</feature>
<dbReference type="EMBL" id="NBCO01000058">
    <property type="protein sequence ID" value="ORC83754.1"/>
    <property type="molecule type" value="Genomic_DNA"/>
</dbReference>
<feature type="compositionally biased region" description="Polar residues" evidence="1">
    <location>
        <begin position="82"/>
        <end position="100"/>
    </location>
</feature>
<feature type="chain" id="PRO_5013389581" description="Mucin TcMUCII" evidence="2">
    <location>
        <begin position="23"/>
        <end position="288"/>
    </location>
</feature>
<feature type="compositionally biased region" description="Polar residues" evidence="1">
    <location>
        <begin position="139"/>
        <end position="158"/>
    </location>
</feature>
<dbReference type="GeneID" id="39990666"/>
<evidence type="ECO:0008006" key="5">
    <source>
        <dbReference type="Google" id="ProtNLM"/>
    </source>
</evidence>
<keyword evidence="4" id="KW-1185">Reference proteome</keyword>
<evidence type="ECO:0000256" key="2">
    <source>
        <dbReference type="SAM" id="SignalP"/>
    </source>
</evidence>
<evidence type="ECO:0000313" key="3">
    <source>
        <dbReference type="EMBL" id="ORC83754.1"/>
    </source>
</evidence>
<feature type="compositionally biased region" description="Polar residues" evidence="1">
    <location>
        <begin position="206"/>
        <end position="229"/>
    </location>
</feature>
<sequence>MMRYVLCILALLLSCACVHVLAEEVPAADLSDQVPDTESDAEETLCDAATGGGGKSPCKGPAKSGVMQQKSGPDAGKENNISKDLQTHSMQPGRAGSSSTQVREDQVQDVDQKQRDGEESPQDRGIKEGKEQRDDNHVQEQTASPPQTVTRGTPQTPSDTDRVKSPEETQITHEENDKHGANDAQSSTSPPEAPVTEPSSSSSSENDGTQGGNSAETTPSNPANTNSAILNTPSNEESTTTTTTTTTLPPEPINNKKGDADSSSSISSSVWVRVPLLIVVTLACILVC</sequence>